<dbReference type="GO" id="GO:0005737">
    <property type="term" value="C:cytoplasm"/>
    <property type="evidence" value="ECO:0007669"/>
    <property type="project" value="TreeGrafter"/>
</dbReference>
<dbReference type="Proteomes" id="UP001152797">
    <property type="component" value="Unassembled WGS sequence"/>
</dbReference>
<accession>A0A9P1C3I5</accession>
<dbReference type="InterPro" id="IPR042480">
    <property type="entry name" value="DISP3"/>
</dbReference>
<feature type="disulfide bond" evidence="2">
    <location>
        <begin position="1538"/>
        <end position="1547"/>
    </location>
</feature>
<dbReference type="PROSITE" id="PS01186">
    <property type="entry name" value="EGF_2"/>
    <property type="match status" value="1"/>
</dbReference>
<sequence>MVPLRQLPAVLLIGLVIILLFLQLLSLFIFKWRNRSKRREGIAPSGPWQIWVDRVLSAYPLLTLLGGIALPAGFSVAGLYASEFQVDVNLDFSSYLAAELEEQYLYDLTTGLAREQVDRSQNLQDRGQERWASWNFVSASLASENHSSRRLQSVRPLESNFWKLDIFYQAKDPEKGIFTREALEEIRDFERRIHDFPRYTEFCRKKFNPEICDPSYSVTNIFFSVPNATEITGADMKVIYDGSGSLADIDDVLEGFLRDGLDWWVDKDFGPQNLKSQYTRATFFGGLPLAGYPDLVTRLEEQRQKSGNFLKDLWRDLLRRTEITGKDRLNYEHVIFSWHESRYLYNHEVNYYLINDCWFCAGTIILVTSLVLLRTQNLFTTLCGVLGVVLAFTSTYYFHIAVMGYQRLTVMDLVSIFLIIAIAADDILLLYNTYQLAPAMLVVDDGSQLSPAEKMRWAYRKASLAMLVTSATTCGSFYANLLSIVSVVRGFGFFMGTLVLWNFVNVLTIFAASLLVSEIYLAPLLRCWRKNDPGPCCVQPDCVSPAATSRRRSGELSAASTQRVSQDPSSIFALDAHIGELGCIERQMDTKIRPCLVTCRWPLLVASLGLSGLFIFLAYTGFRVASGEIVVFESDLNLGRMKMLITEVFPSYTSSDLNNNLVIVNPVWPTTLPSCPRLGDNSTWCSGHGSCNTFTGRCSCEDQYAGNGCSVLRRNDTLELSSWPSSSPGNYEFLHILSRPSLIQSPASLDFSATVELANRGDDLLEWSLTVPASSRSWMGLVPSSGAVAPRSFSPLDDAIYLGQGAFVVKYFTGSRPAGFLEQVNATLEVTNRPSQTVRFWAFLMQPPALAALDIDCLDVNFTAELTPPFALDFGFSDNDTLNLALPGQTPQPWYNISLPFAVQRIAVHTELFGTAERVEVNGIQSSGISEAIELSPEPAINIISIQVFSAYSEAVSIVYKLEVLRASTSTTSTTRTMTLLKGEISINVNDCLLLLDSEQDLVLGLAALLGQPAWRIAVEVRCSRRMTGAVERELLSSALVLYELRVPGSEAADVVDILDTTSATSLSQTLQAALDASGNEGVSLSVTAVVVEGGTRTTSGSTTRSSTFTRTTGTPTTTATAVVATTGSTATIMGTSTSRTSTLTSSSTSLVTSTITSSSSTVTVHSATATSTTAPGTATSTRSYSTSYTLTRTTSSTGSATTVTSTVSTVSTSEVATTTTSTALSTATSAAAATSNDPSSTATEQSGTSTGTRSVTGSTTKTASETTDTATSEQPISTITNTSTMISSPTTIATSSTVTSVTVTVSTTVFSASSVTTQTATSTFLDYVISGSIAMEVSDCESLQAPSGQEGLRRALAEAAGVDPSYIQLTVSCVRRMSQADEADEARRLSVSATVDYVIDPPTHSMDEMLWLTNTAHSNLLSETSASLSQKIELAMASTGASVSVTVIEIGQPSVSISSETTTSPSTTTAYCPGNPVCGGISGQCVVAVNDSRSWRCECSETYDGEACEIRTCPRCQNNGTCVSGTQSPHSQWSCDCPEGFQGTHCEFFRCPNDCSNSGDCNAETGLCACFVGYLQEDCSETTNWKVPFANCIEVHLTWGLNGHQVYNTSAPDYNSMFDLFAPETQAWLLETCQLARAQEELMVREELMCWIEGFKNFVNLAGGIFPVESPELASQALQAFMHQDAAKPFYGDVSTSGLDYDGPANFARERLKINVAKTGNTTYRTAIRKRWEEFAKSRNEGAPANVGVMLMVSSTWMQMEMESKVVSSTMMAFAGSITVSLLAVALFTQNAIIALYVCLNIVLVVCILAGFLLNVMGYEFGVAEAIGATIFVGLSVDYCLHLAHAYNEAPSNSSRQKIRQALVVIGPSILGGASTTIVGTAFLLPCRILLFQKLGWSLFANSTVSILLTFSFLCPMLIILGPTGRQGDLCPCLRRSLSKAGTSRVYASDEPSPRADADADSYTDMVPEVTGQTLRSDSTFRLDVQTNKSDSAGPEAPEAPEALAVAAVASENRGVNQVQVPSQGTDGTFNVDDMKTSDQSKSSVVDLA</sequence>
<dbReference type="PROSITE" id="PS50026">
    <property type="entry name" value="EGF_3"/>
    <property type="match status" value="1"/>
</dbReference>
<feature type="transmembrane region" description="Helical" evidence="4">
    <location>
        <begin position="464"/>
        <end position="488"/>
    </location>
</feature>
<feature type="transmembrane region" description="Helical" evidence="4">
    <location>
        <begin position="601"/>
        <end position="622"/>
    </location>
</feature>
<feature type="transmembrane region" description="Helical" evidence="4">
    <location>
        <begin position="1863"/>
        <end position="1886"/>
    </location>
</feature>
<feature type="transmembrane region" description="Helical" evidence="4">
    <location>
        <begin position="1767"/>
        <end position="1788"/>
    </location>
</feature>
<dbReference type="InterPro" id="IPR000731">
    <property type="entry name" value="SSD"/>
</dbReference>
<feature type="compositionally biased region" description="Polar residues" evidence="3">
    <location>
        <begin position="2016"/>
        <end position="2030"/>
    </location>
</feature>
<dbReference type="EMBL" id="CAMXCT030000890">
    <property type="protein sequence ID" value="CAL4771747.1"/>
    <property type="molecule type" value="Genomic_DNA"/>
</dbReference>
<keyword evidence="4" id="KW-0812">Transmembrane</keyword>
<dbReference type="InterPro" id="IPR053958">
    <property type="entry name" value="HMGCR/SNAP/NPC1-like_SSD"/>
</dbReference>
<reference evidence="7" key="1">
    <citation type="submission" date="2022-10" db="EMBL/GenBank/DDBJ databases">
        <authorList>
            <person name="Chen Y."/>
            <person name="Dougan E. K."/>
            <person name="Chan C."/>
            <person name="Rhodes N."/>
            <person name="Thang M."/>
        </authorList>
    </citation>
    <scope>NUCLEOTIDE SEQUENCE</scope>
</reference>
<feature type="transmembrane region" description="Helical" evidence="4">
    <location>
        <begin position="1822"/>
        <end position="1842"/>
    </location>
</feature>
<dbReference type="EMBL" id="CAMXCT010000890">
    <property type="protein sequence ID" value="CAI3984435.1"/>
    <property type="molecule type" value="Genomic_DNA"/>
</dbReference>
<dbReference type="CDD" id="cd00054">
    <property type="entry name" value="EGF_CA"/>
    <property type="match status" value="1"/>
</dbReference>
<dbReference type="SMART" id="SM00181">
    <property type="entry name" value="EGF"/>
    <property type="match status" value="3"/>
</dbReference>
<evidence type="ECO:0000256" key="3">
    <source>
        <dbReference type="SAM" id="MobiDB-lite"/>
    </source>
</evidence>
<feature type="region of interest" description="Disordered" evidence="3">
    <location>
        <begin position="1096"/>
        <end position="1115"/>
    </location>
</feature>
<evidence type="ECO:0000256" key="2">
    <source>
        <dbReference type="PROSITE-ProRule" id="PRU00076"/>
    </source>
</evidence>
<keyword evidence="9" id="KW-1185">Reference proteome</keyword>
<feature type="compositionally biased region" description="Polar residues" evidence="3">
    <location>
        <begin position="2041"/>
        <end position="2050"/>
    </location>
</feature>
<feature type="transmembrane region" description="Helical" evidence="4">
    <location>
        <begin position="351"/>
        <end position="373"/>
    </location>
</feature>
<dbReference type="InterPro" id="IPR013111">
    <property type="entry name" value="EGF_extracell"/>
</dbReference>
<feature type="transmembrane region" description="Helical" evidence="4">
    <location>
        <begin position="58"/>
        <end position="81"/>
    </location>
</feature>
<feature type="transmembrane region" description="Helical" evidence="4">
    <location>
        <begin position="500"/>
        <end position="521"/>
    </location>
</feature>
<evidence type="ECO:0000313" key="9">
    <source>
        <dbReference type="Proteomes" id="UP001152797"/>
    </source>
</evidence>
<keyword evidence="4" id="KW-1133">Transmembrane helix</keyword>
<feature type="transmembrane region" description="Helical" evidence="4">
    <location>
        <begin position="378"/>
        <end position="398"/>
    </location>
</feature>
<evidence type="ECO:0000259" key="6">
    <source>
        <dbReference type="PROSITE" id="PS50156"/>
    </source>
</evidence>
<feature type="domain" description="SSD" evidence="6">
    <location>
        <begin position="400"/>
        <end position="516"/>
    </location>
</feature>
<name>A0A9P1C3I5_9DINO</name>
<comment type="caution">
    <text evidence="2">Lacks conserved residue(s) required for the propagation of feature annotation.</text>
</comment>
<dbReference type="EMBL" id="CAMXCT020000890">
    <property type="protein sequence ID" value="CAL1137810.1"/>
    <property type="molecule type" value="Genomic_DNA"/>
</dbReference>
<keyword evidence="1 2" id="KW-1015">Disulfide bond</keyword>
<gene>
    <name evidence="7" type="ORF">C1SCF055_LOCUS11969</name>
</gene>
<evidence type="ECO:0000256" key="4">
    <source>
        <dbReference type="SAM" id="Phobius"/>
    </source>
</evidence>
<dbReference type="Pfam" id="PF07974">
    <property type="entry name" value="EGF_2"/>
    <property type="match status" value="1"/>
</dbReference>
<evidence type="ECO:0000313" key="7">
    <source>
        <dbReference type="EMBL" id="CAI3984435.1"/>
    </source>
</evidence>
<dbReference type="CDD" id="cd00055">
    <property type="entry name" value="EGF_Lam"/>
    <property type="match status" value="1"/>
</dbReference>
<feature type="transmembrane region" description="Helical" evidence="4">
    <location>
        <begin position="1795"/>
        <end position="1816"/>
    </location>
</feature>
<dbReference type="Gene3D" id="1.20.1640.10">
    <property type="entry name" value="Multidrug efflux transporter AcrB transmembrane domain"/>
    <property type="match status" value="2"/>
</dbReference>
<dbReference type="PROSITE" id="PS00022">
    <property type="entry name" value="EGF_1"/>
    <property type="match status" value="2"/>
</dbReference>
<dbReference type="PROSITE" id="PS50156">
    <property type="entry name" value="SSD"/>
    <property type="match status" value="1"/>
</dbReference>
<feature type="domain" description="EGF-like" evidence="5">
    <location>
        <begin position="1510"/>
        <end position="1548"/>
    </location>
</feature>
<feature type="transmembrane region" description="Helical" evidence="4">
    <location>
        <begin position="1898"/>
        <end position="1922"/>
    </location>
</feature>
<protein>
    <submittedName>
        <fullName evidence="8">Patched domain-containing protein 2</fullName>
    </submittedName>
</protein>
<feature type="region of interest" description="Disordered" evidence="3">
    <location>
        <begin position="2016"/>
        <end position="2050"/>
    </location>
</feature>
<evidence type="ECO:0000256" key="1">
    <source>
        <dbReference type="ARBA" id="ARBA00023157"/>
    </source>
</evidence>
<dbReference type="PANTHER" id="PTHR46687:SF1">
    <property type="entry name" value="PROTEIN DISPATCHED HOMOLOG 3"/>
    <property type="match status" value="1"/>
</dbReference>
<dbReference type="OrthoDB" id="6130531at2759"/>
<dbReference type="SUPFAM" id="SSF57196">
    <property type="entry name" value="EGF/Laminin"/>
    <property type="match status" value="1"/>
</dbReference>
<feature type="region of interest" description="Disordered" evidence="3">
    <location>
        <begin position="1167"/>
        <end position="1284"/>
    </location>
</feature>
<feature type="transmembrane region" description="Helical" evidence="4">
    <location>
        <begin position="410"/>
        <end position="431"/>
    </location>
</feature>
<organism evidence="7">
    <name type="scientific">Cladocopium goreaui</name>
    <dbReference type="NCBI Taxonomy" id="2562237"/>
    <lineage>
        <taxon>Eukaryota</taxon>
        <taxon>Sar</taxon>
        <taxon>Alveolata</taxon>
        <taxon>Dinophyceae</taxon>
        <taxon>Suessiales</taxon>
        <taxon>Symbiodiniaceae</taxon>
        <taxon>Cladocopium</taxon>
    </lineage>
</organism>
<keyword evidence="4" id="KW-0472">Membrane</keyword>
<feature type="transmembrane region" description="Helical" evidence="4">
    <location>
        <begin position="6"/>
        <end position="30"/>
    </location>
</feature>
<reference evidence="8 9" key="2">
    <citation type="submission" date="2024-05" db="EMBL/GenBank/DDBJ databases">
        <authorList>
            <person name="Chen Y."/>
            <person name="Shah S."/>
            <person name="Dougan E. K."/>
            <person name="Thang M."/>
            <person name="Chan C."/>
        </authorList>
    </citation>
    <scope>NUCLEOTIDE SEQUENCE [LARGE SCALE GENOMIC DNA]</scope>
</reference>
<dbReference type="InterPro" id="IPR000742">
    <property type="entry name" value="EGF"/>
</dbReference>
<evidence type="ECO:0000313" key="8">
    <source>
        <dbReference type="EMBL" id="CAL4771747.1"/>
    </source>
</evidence>
<dbReference type="PANTHER" id="PTHR46687">
    <property type="entry name" value="PROTEIN DISPATCHED HOMOLOG 3"/>
    <property type="match status" value="1"/>
</dbReference>
<dbReference type="Pfam" id="PF12349">
    <property type="entry name" value="Sterol-sensing"/>
    <property type="match status" value="1"/>
</dbReference>
<dbReference type="SUPFAM" id="SSF82866">
    <property type="entry name" value="Multidrug efflux transporter AcrB transmembrane domain"/>
    <property type="match status" value="2"/>
</dbReference>
<dbReference type="Gene3D" id="2.10.25.10">
    <property type="entry name" value="Laminin"/>
    <property type="match status" value="1"/>
</dbReference>
<dbReference type="InterPro" id="IPR002049">
    <property type="entry name" value="LE_dom"/>
</dbReference>
<keyword evidence="2" id="KW-0245">EGF-like domain</keyword>
<evidence type="ECO:0000259" key="5">
    <source>
        <dbReference type="PROSITE" id="PS50026"/>
    </source>
</evidence>
<proteinExistence type="predicted"/>
<comment type="caution">
    <text evidence="7">The sequence shown here is derived from an EMBL/GenBank/DDBJ whole genome shotgun (WGS) entry which is preliminary data.</text>
</comment>